<reference evidence="2 3" key="1">
    <citation type="journal article" date="2019" name="Sci. Rep.">
        <title>Orb-weaving spider Araneus ventricosus genome elucidates the spidroin gene catalogue.</title>
        <authorList>
            <person name="Kono N."/>
            <person name="Nakamura H."/>
            <person name="Ohtoshi R."/>
            <person name="Moran D.A.P."/>
            <person name="Shinohara A."/>
            <person name="Yoshida Y."/>
            <person name="Fujiwara M."/>
            <person name="Mori M."/>
            <person name="Tomita M."/>
            <person name="Arakawa K."/>
        </authorList>
    </citation>
    <scope>NUCLEOTIDE SEQUENCE [LARGE SCALE GENOMIC DNA]</scope>
</reference>
<name>A0A4Y2MG70_ARAVE</name>
<gene>
    <name evidence="2" type="ORF">AVEN_181002_1</name>
</gene>
<sequence length="115" mass="13320">MQSLQQSYWWKGNLTRLQKFVVFVVFVTVFLQLSGYRTTQHGKFVEIVAAVGFLVLFYRFCIKMYNEKPLKSNKELLISKATSYNHVKSRSNVYDPSDTGITHEFGLTDLVEGEI</sequence>
<dbReference type="Proteomes" id="UP000499080">
    <property type="component" value="Unassembled WGS sequence"/>
</dbReference>
<proteinExistence type="predicted"/>
<evidence type="ECO:0000313" key="3">
    <source>
        <dbReference type="Proteomes" id="UP000499080"/>
    </source>
</evidence>
<feature type="transmembrane region" description="Helical" evidence="1">
    <location>
        <begin position="44"/>
        <end position="62"/>
    </location>
</feature>
<dbReference type="OrthoDB" id="10417776at2759"/>
<dbReference type="AlphaFoldDB" id="A0A4Y2MG70"/>
<evidence type="ECO:0000313" key="2">
    <source>
        <dbReference type="EMBL" id="GBN26141.1"/>
    </source>
</evidence>
<organism evidence="2 3">
    <name type="scientific">Araneus ventricosus</name>
    <name type="common">Orbweaver spider</name>
    <name type="synonym">Epeira ventricosa</name>
    <dbReference type="NCBI Taxonomy" id="182803"/>
    <lineage>
        <taxon>Eukaryota</taxon>
        <taxon>Metazoa</taxon>
        <taxon>Ecdysozoa</taxon>
        <taxon>Arthropoda</taxon>
        <taxon>Chelicerata</taxon>
        <taxon>Arachnida</taxon>
        <taxon>Araneae</taxon>
        <taxon>Araneomorphae</taxon>
        <taxon>Entelegynae</taxon>
        <taxon>Araneoidea</taxon>
        <taxon>Araneidae</taxon>
        <taxon>Araneus</taxon>
    </lineage>
</organism>
<keyword evidence="1" id="KW-1133">Transmembrane helix</keyword>
<evidence type="ECO:0000256" key="1">
    <source>
        <dbReference type="SAM" id="Phobius"/>
    </source>
</evidence>
<accession>A0A4Y2MG70</accession>
<keyword evidence="1" id="KW-0472">Membrane</keyword>
<keyword evidence="1" id="KW-0812">Transmembrane</keyword>
<comment type="caution">
    <text evidence="2">The sequence shown here is derived from an EMBL/GenBank/DDBJ whole genome shotgun (WGS) entry which is preliminary data.</text>
</comment>
<dbReference type="EMBL" id="BGPR01007345">
    <property type="protein sequence ID" value="GBN26141.1"/>
    <property type="molecule type" value="Genomic_DNA"/>
</dbReference>
<keyword evidence="3" id="KW-1185">Reference proteome</keyword>
<protein>
    <submittedName>
        <fullName evidence="2">Uncharacterized protein</fullName>
    </submittedName>
</protein>
<feature type="transmembrane region" description="Helical" evidence="1">
    <location>
        <begin position="20"/>
        <end position="38"/>
    </location>
</feature>